<keyword evidence="2" id="KW-1185">Reference proteome</keyword>
<dbReference type="EMBL" id="OV696697">
    <property type="protein sequence ID" value="CAH1240957.1"/>
    <property type="molecule type" value="Genomic_DNA"/>
</dbReference>
<organism evidence="1 2">
    <name type="scientific">Branchiostoma lanceolatum</name>
    <name type="common">Common lancelet</name>
    <name type="synonym">Amphioxus lanceolatum</name>
    <dbReference type="NCBI Taxonomy" id="7740"/>
    <lineage>
        <taxon>Eukaryota</taxon>
        <taxon>Metazoa</taxon>
        <taxon>Chordata</taxon>
        <taxon>Cephalochordata</taxon>
        <taxon>Leptocardii</taxon>
        <taxon>Amphioxiformes</taxon>
        <taxon>Branchiostomatidae</taxon>
        <taxon>Branchiostoma</taxon>
    </lineage>
</organism>
<dbReference type="Proteomes" id="UP000838412">
    <property type="component" value="Chromosome 12"/>
</dbReference>
<gene>
    <name evidence="1" type="primary">Hypp6257</name>
    <name evidence="1" type="ORF">BLAG_LOCUS4770</name>
</gene>
<reference evidence="1" key="1">
    <citation type="submission" date="2022-01" db="EMBL/GenBank/DDBJ databases">
        <authorList>
            <person name="Braso-Vives M."/>
        </authorList>
    </citation>
    <scope>NUCLEOTIDE SEQUENCE</scope>
</reference>
<dbReference type="AlphaFoldDB" id="A0A8J9YQ58"/>
<evidence type="ECO:0000313" key="2">
    <source>
        <dbReference type="Proteomes" id="UP000838412"/>
    </source>
</evidence>
<name>A0A8J9YQ58_BRALA</name>
<sequence length="181" mass="19642">MGAKLAYLVERELSLFQRSFGGHRTATVDCYTGLLHRTANCTATVCCYKCDDAGSLQNCHRTAGWCRANGDGPMNGLGSEFRRCAAPHQISRAELQCGSHGRCTLTPQTCSVKHTRSSGEYLHTRSSGEYLHTRSSGEYLHTRSGGAWCREMQSTTVADASGGGERAYTLGDAPRWEGALV</sequence>
<accession>A0A8J9YQ58</accession>
<protein>
    <submittedName>
        <fullName evidence="1">Hypp6257 protein</fullName>
    </submittedName>
</protein>
<evidence type="ECO:0000313" key="1">
    <source>
        <dbReference type="EMBL" id="CAH1240957.1"/>
    </source>
</evidence>
<proteinExistence type="predicted"/>